<evidence type="ECO:0000256" key="2">
    <source>
        <dbReference type="ARBA" id="ARBA00022737"/>
    </source>
</evidence>
<sequence length="89" mass="9584">MSNFMAASNQNQNPNKSFEVTHPPNDSISSLSFSPKSNILVATSWDNQVCMCDAGRYTRVDKIASVPKASISHDQPDDGSTVFSGGCDK</sequence>
<dbReference type="PANTHER" id="PTHR10971">
    <property type="entry name" value="MRNA EXPORT FACTOR AND BUB3"/>
    <property type="match status" value="1"/>
</dbReference>
<keyword evidence="5" id="KW-1185">Reference proteome</keyword>
<comment type="caution">
    <text evidence="4">The sequence shown here is derived from an EMBL/GenBank/DDBJ whole genome shotgun (WGS) entry which is preliminary data.</text>
</comment>
<protein>
    <submittedName>
        <fullName evidence="4">Uncharacterized protein</fullName>
    </submittedName>
</protein>
<organism evidence="4 5">
    <name type="scientific">Malus domestica</name>
    <name type="common">Apple</name>
    <name type="synonym">Pyrus malus</name>
    <dbReference type="NCBI Taxonomy" id="3750"/>
    <lineage>
        <taxon>Eukaryota</taxon>
        <taxon>Viridiplantae</taxon>
        <taxon>Streptophyta</taxon>
        <taxon>Embryophyta</taxon>
        <taxon>Tracheophyta</taxon>
        <taxon>Spermatophyta</taxon>
        <taxon>Magnoliopsida</taxon>
        <taxon>eudicotyledons</taxon>
        <taxon>Gunneridae</taxon>
        <taxon>Pentapetalae</taxon>
        <taxon>rosids</taxon>
        <taxon>fabids</taxon>
        <taxon>Rosales</taxon>
        <taxon>Rosaceae</taxon>
        <taxon>Amygdaloideae</taxon>
        <taxon>Maleae</taxon>
        <taxon>Malus</taxon>
    </lineage>
</organism>
<dbReference type="STRING" id="3750.A0A498HUK1"/>
<dbReference type="Pfam" id="PF00400">
    <property type="entry name" value="WD40"/>
    <property type="match status" value="1"/>
</dbReference>
<feature type="region of interest" description="Disordered" evidence="3">
    <location>
        <begin position="68"/>
        <end position="89"/>
    </location>
</feature>
<evidence type="ECO:0000313" key="5">
    <source>
        <dbReference type="Proteomes" id="UP000290289"/>
    </source>
</evidence>
<reference evidence="4 5" key="1">
    <citation type="submission" date="2018-10" db="EMBL/GenBank/DDBJ databases">
        <title>A high-quality apple genome assembly.</title>
        <authorList>
            <person name="Hu J."/>
        </authorList>
    </citation>
    <scope>NUCLEOTIDE SEQUENCE [LARGE SCALE GENOMIC DNA]</scope>
    <source>
        <strain evidence="5">cv. HFTH1</strain>
        <tissue evidence="4">Young leaf</tissue>
    </source>
</reference>
<evidence type="ECO:0000313" key="4">
    <source>
        <dbReference type="EMBL" id="RXH73662.1"/>
    </source>
</evidence>
<accession>A0A498HUK1</accession>
<evidence type="ECO:0000256" key="3">
    <source>
        <dbReference type="SAM" id="MobiDB-lite"/>
    </source>
</evidence>
<dbReference type="AlphaFoldDB" id="A0A498HUK1"/>
<dbReference type="Proteomes" id="UP000290289">
    <property type="component" value="Chromosome 15"/>
</dbReference>
<dbReference type="EMBL" id="RDQH01000341">
    <property type="protein sequence ID" value="RXH73662.1"/>
    <property type="molecule type" value="Genomic_DNA"/>
</dbReference>
<name>A0A498HUK1_MALDO</name>
<dbReference type="Gene3D" id="2.130.10.10">
    <property type="entry name" value="YVTN repeat-like/Quinoprotein amine dehydrogenase"/>
    <property type="match status" value="1"/>
</dbReference>
<dbReference type="SUPFAM" id="SSF50978">
    <property type="entry name" value="WD40 repeat-like"/>
    <property type="match status" value="1"/>
</dbReference>
<feature type="region of interest" description="Disordered" evidence="3">
    <location>
        <begin position="1"/>
        <end position="26"/>
    </location>
</feature>
<dbReference type="InterPro" id="IPR001680">
    <property type="entry name" value="WD40_rpt"/>
</dbReference>
<keyword evidence="2" id="KW-0677">Repeat</keyword>
<dbReference type="InterPro" id="IPR015943">
    <property type="entry name" value="WD40/YVTN_repeat-like_dom_sf"/>
</dbReference>
<keyword evidence="1" id="KW-0853">WD repeat</keyword>
<dbReference type="InterPro" id="IPR036322">
    <property type="entry name" value="WD40_repeat_dom_sf"/>
</dbReference>
<gene>
    <name evidence="4" type="ORF">DVH24_016484</name>
</gene>
<evidence type="ECO:0000256" key="1">
    <source>
        <dbReference type="ARBA" id="ARBA00022574"/>
    </source>
</evidence>
<proteinExistence type="predicted"/>